<evidence type="ECO:0000259" key="2">
    <source>
        <dbReference type="Pfam" id="PF18058"/>
    </source>
</evidence>
<feature type="chain" id="PRO_5046009124" description="SbsC C-terminal domain-containing protein" evidence="1">
    <location>
        <begin position="31"/>
        <end position="757"/>
    </location>
</feature>
<reference evidence="3 4" key="1">
    <citation type="submission" date="2024-08" db="EMBL/GenBank/DDBJ databases">
        <title>Two novel Cytobacillus novel species.</title>
        <authorList>
            <person name="Liu G."/>
        </authorList>
    </citation>
    <scope>NUCLEOTIDE SEQUENCE [LARGE SCALE GENOMIC DNA]</scope>
    <source>
        <strain evidence="3 4">FJAT-54145</strain>
    </source>
</reference>
<keyword evidence="4" id="KW-1185">Reference proteome</keyword>
<dbReference type="EMBL" id="JBIACK010000006">
    <property type="protein sequence ID" value="MFE8701720.1"/>
    <property type="molecule type" value="Genomic_DNA"/>
</dbReference>
<gene>
    <name evidence="3" type="ORF">ACFYKX_14035</name>
</gene>
<sequence>MTKKKRILTKTVMAAAVASSVFAVSNSADAASVTEAEKAVVKAEKLAGALKWEVSIEHRKNVYPNNLVGYPNMKLHNDTKKALADATKLVSTLKGKEKEVLQARLDANVSTYLKRSVAYIDAVSSGLKIQKKYVELKAKFDKGQMDDQTEKLYHEVSWEIKKNSFMLDRVYGVTTREEFRDFYKETAEDLQKELLYPVSIKMQIDRAAKALKDNNVDQAAGYLGNVEYLVNEAANNGADVSDKLFVSAMSKLDAAEEAFEKKGTLYFANSKTETTEFGPETGSETVEKSVYIYAGKDEHIKLQNFSINGNLVVLGSPAGAGTVSLENIKVNKVNNVGGNIIVEDIADHSLYLKGVEADSVVVNDANGSNLVAESGVKVKSLVVSEKAGAKGAVNLESKVSGAFESITIAAKGSEKSEGVNLKGDLSTTAVTVTGENAKIAVAEGATVKEIKLNAVANVAVAKGSTVKEIKKDPSVKGEVKVDNKGTVEKAEEGIEVGGNAPVVVAPPAAPAPGTGTGGGAIVTPVLDTITTGLVGEVLTDYHNGTYELDLSDVEDSDIFERIQITSSPSSSVSLKVNSLTARGASDWIDSPIQFTGTNITTRDLFGSLDTGAPGIKMENMRAVFAGTPIVLTGVLVHSSGGQTSEITVTINLGVGQAAVTTFTNTFGTITKVGNDKITVAINSGQGSTTIGTIENSTNVDFSQLLISFNSDATPDDASSLEQAIRNRFANKLLENITLGELKGKSFSANGFEIEFLN</sequence>
<accession>A0ABW6KEP7</accession>
<keyword evidence="1" id="KW-0732">Signal</keyword>
<comment type="caution">
    <text evidence="3">The sequence shown here is derived from an EMBL/GenBank/DDBJ whole genome shotgun (WGS) entry which is preliminary data.</text>
</comment>
<protein>
    <recommendedName>
        <fullName evidence="2">SbsC C-terminal domain-containing protein</fullName>
    </recommendedName>
</protein>
<feature type="domain" description="SbsC C-terminal" evidence="2">
    <location>
        <begin position="51"/>
        <end position="188"/>
    </location>
</feature>
<dbReference type="Gene3D" id="1.20.58.780">
    <property type="match status" value="1"/>
</dbReference>
<evidence type="ECO:0000256" key="1">
    <source>
        <dbReference type="SAM" id="SignalP"/>
    </source>
</evidence>
<organism evidence="3 4">
    <name type="scientific">Cytobacillus spartinae</name>
    <dbReference type="NCBI Taxonomy" id="3299023"/>
    <lineage>
        <taxon>Bacteria</taxon>
        <taxon>Bacillati</taxon>
        <taxon>Bacillota</taxon>
        <taxon>Bacilli</taxon>
        <taxon>Bacillales</taxon>
        <taxon>Bacillaceae</taxon>
        <taxon>Cytobacillus</taxon>
    </lineage>
</organism>
<dbReference type="InterPro" id="IPR041378">
    <property type="entry name" value="S-layer_SbsC_C"/>
</dbReference>
<dbReference type="Pfam" id="PF18058">
    <property type="entry name" value="SbsC_C"/>
    <property type="match status" value="1"/>
</dbReference>
<feature type="signal peptide" evidence="1">
    <location>
        <begin position="1"/>
        <end position="30"/>
    </location>
</feature>
<dbReference type="RefSeq" id="WP_389361689.1">
    <property type="nucleotide sequence ID" value="NZ_JBIACK010000006.1"/>
</dbReference>
<evidence type="ECO:0000313" key="3">
    <source>
        <dbReference type="EMBL" id="MFE8701720.1"/>
    </source>
</evidence>
<proteinExistence type="predicted"/>
<dbReference type="Proteomes" id="UP001601059">
    <property type="component" value="Unassembled WGS sequence"/>
</dbReference>
<evidence type="ECO:0000313" key="4">
    <source>
        <dbReference type="Proteomes" id="UP001601059"/>
    </source>
</evidence>
<name>A0ABW6KEP7_9BACI</name>